<accession>A0A1H2HTI6</accession>
<dbReference type="InterPro" id="IPR029058">
    <property type="entry name" value="AB_hydrolase_fold"/>
</dbReference>
<dbReference type="Proteomes" id="UP000182882">
    <property type="component" value="Unassembled WGS sequence"/>
</dbReference>
<dbReference type="AlphaFoldDB" id="A0A1H2HTI6"/>
<dbReference type="PROSITE" id="PS50125">
    <property type="entry name" value="GUANYLATE_CYCLASE_2"/>
    <property type="match status" value="1"/>
</dbReference>
<feature type="domain" description="Guanylate cyclase" evidence="1">
    <location>
        <begin position="293"/>
        <end position="400"/>
    </location>
</feature>
<proteinExistence type="predicted"/>
<reference evidence="3" key="1">
    <citation type="submission" date="2016-10" db="EMBL/GenBank/DDBJ databases">
        <authorList>
            <person name="Varghese N."/>
            <person name="Submissions S."/>
        </authorList>
    </citation>
    <scope>NUCLEOTIDE SEQUENCE [LARGE SCALE GENOMIC DNA]</scope>
    <source>
        <strain evidence="3">Nm10</strain>
    </source>
</reference>
<organism evidence="2 3">
    <name type="scientific">Nitrosomonas ureae</name>
    <dbReference type="NCBI Taxonomy" id="44577"/>
    <lineage>
        <taxon>Bacteria</taxon>
        <taxon>Pseudomonadati</taxon>
        <taxon>Pseudomonadota</taxon>
        <taxon>Betaproteobacteria</taxon>
        <taxon>Nitrosomonadales</taxon>
        <taxon>Nitrosomonadaceae</taxon>
        <taxon>Nitrosomonas</taxon>
    </lineage>
</organism>
<dbReference type="InterPro" id="IPR001307">
    <property type="entry name" value="Thiosulphate_STrfase_CS"/>
</dbReference>
<dbReference type="SUPFAM" id="SSF53474">
    <property type="entry name" value="alpha/beta-Hydrolases"/>
    <property type="match status" value="1"/>
</dbReference>
<dbReference type="Gene3D" id="3.30.70.1230">
    <property type="entry name" value="Nucleotide cyclase"/>
    <property type="match status" value="1"/>
</dbReference>
<dbReference type="SMART" id="SM00044">
    <property type="entry name" value="CYCc"/>
    <property type="match status" value="1"/>
</dbReference>
<dbReference type="GO" id="GO:0035556">
    <property type="term" value="P:intracellular signal transduction"/>
    <property type="evidence" value="ECO:0007669"/>
    <property type="project" value="InterPro"/>
</dbReference>
<dbReference type="InterPro" id="IPR000073">
    <property type="entry name" value="AB_hydrolase_1"/>
</dbReference>
<dbReference type="PROSITE" id="PS00380">
    <property type="entry name" value="RHODANESE_1"/>
    <property type="match status" value="1"/>
</dbReference>
<dbReference type="Gene3D" id="3.40.50.1820">
    <property type="entry name" value="alpha/beta hydrolase"/>
    <property type="match status" value="1"/>
</dbReference>
<protein>
    <submittedName>
        <fullName evidence="2">Adenylate cyclase, class 3</fullName>
    </submittedName>
</protein>
<dbReference type="Pfam" id="PF00561">
    <property type="entry name" value="Abhydrolase_1"/>
    <property type="match status" value="1"/>
</dbReference>
<dbReference type="CDD" id="cd07302">
    <property type="entry name" value="CHD"/>
    <property type="match status" value="1"/>
</dbReference>
<name>A0A1H2HTI6_9PROT</name>
<dbReference type="PANTHER" id="PTHR43433">
    <property type="entry name" value="HYDROLASE, ALPHA/BETA FOLD FAMILY PROTEIN"/>
    <property type="match status" value="1"/>
</dbReference>
<dbReference type="InterPro" id="IPR050471">
    <property type="entry name" value="AB_hydrolase"/>
</dbReference>
<dbReference type="EMBL" id="FNLN01000063">
    <property type="protein sequence ID" value="SDU34858.1"/>
    <property type="molecule type" value="Genomic_DNA"/>
</dbReference>
<dbReference type="SUPFAM" id="SSF55073">
    <property type="entry name" value="Nucleotide cyclase"/>
    <property type="match status" value="1"/>
</dbReference>
<dbReference type="PANTHER" id="PTHR43433:SF8">
    <property type="entry name" value="BIFUNCTIONAL LIPASE_ADENYLATE CYCLASE LIPJ"/>
    <property type="match status" value="1"/>
</dbReference>
<sequence>MEIPSVHYARSGEFHIAYQVLGAGPIDLVLVPGWISHLEVAWEQPRLAHSFRRLASFSRLILIDKRGTGLSDRVSSKSLPTLEDRMEDLHAVLDAVGSSRTVLYGISEGGPLCMLFAATYPERTTALVVYGSWARALKAPDYDWGFDPIEFESILASLEPHWGDGAAVNVVAPSLAHDEQFCAWWGRYERMAASPGAAVGLLRMGFEGDVRHVLPTIFVPTLVLHRAHDAFVDVRHGRYIAEHIPGARYVELEGGDHFPLGGDLNAVDQQIENFLSELIGVRRGPSTDRVLATVLFTDVVGSTERAVALGDEKWKKLIAIHDDHVRMELARYRGKEIKTIGDGFLVTFDGPGRAICCADAIRNSVRSLGLEIRSGLHTGEIEMMANDIAGIAVNIAARVSALAGPGEILVSSTVKDLVVGSRIEFIDRGSHVLKGVPGEWHLFAAVL</sequence>
<dbReference type="InterPro" id="IPR029787">
    <property type="entry name" value="Nucleotide_cyclase"/>
</dbReference>
<dbReference type="PRINTS" id="PR00111">
    <property type="entry name" value="ABHYDROLASE"/>
</dbReference>
<dbReference type="GO" id="GO:0004792">
    <property type="term" value="F:thiosulfate-cyanide sulfurtransferase activity"/>
    <property type="evidence" value="ECO:0007669"/>
    <property type="project" value="InterPro"/>
</dbReference>
<dbReference type="GO" id="GO:0009190">
    <property type="term" value="P:cyclic nucleotide biosynthetic process"/>
    <property type="evidence" value="ECO:0007669"/>
    <property type="project" value="InterPro"/>
</dbReference>
<keyword evidence="3" id="KW-1185">Reference proteome</keyword>
<evidence type="ECO:0000313" key="2">
    <source>
        <dbReference type="EMBL" id="SDU34858.1"/>
    </source>
</evidence>
<dbReference type="Pfam" id="PF00211">
    <property type="entry name" value="Guanylate_cyc"/>
    <property type="match status" value="1"/>
</dbReference>
<gene>
    <name evidence="2" type="ORF">SAMN05216406_1636</name>
</gene>
<evidence type="ECO:0000313" key="3">
    <source>
        <dbReference type="Proteomes" id="UP000182882"/>
    </source>
</evidence>
<evidence type="ECO:0000259" key="1">
    <source>
        <dbReference type="PROSITE" id="PS50125"/>
    </source>
</evidence>
<dbReference type="GO" id="GO:0004016">
    <property type="term" value="F:adenylate cyclase activity"/>
    <property type="evidence" value="ECO:0007669"/>
    <property type="project" value="UniProtKB-ARBA"/>
</dbReference>
<dbReference type="InterPro" id="IPR001054">
    <property type="entry name" value="A/G_cyclase"/>
</dbReference>
<dbReference type="RefSeq" id="WP_074702300.1">
    <property type="nucleotide sequence ID" value="NZ_FNLN01000063.1"/>
</dbReference>